<proteinExistence type="predicted"/>
<reference evidence="2" key="1">
    <citation type="submission" date="2022-11" db="EMBL/GenBank/DDBJ databases">
        <title>High-quality draft genome sequence of Galbibacter sp. strain CMA-7.</title>
        <authorList>
            <person name="Wei L."/>
            <person name="Dong C."/>
            <person name="Shao Z."/>
        </authorList>
    </citation>
    <scope>NUCLEOTIDE SEQUENCE</scope>
    <source>
        <strain evidence="2">CMA-7</strain>
    </source>
</reference>
<comment type="caution">
    <text evidence="2">The sequence shown here is derived from an EMBL/GenBank/DDBJ whole genome shotgun (WGS) entry which is preliminary data.</text>
</comment>
<feature type="non-terminal residue" evidence="2">
    <location>
        <position position="61"/>
    </location>
</feature>
<gene>
    <name evidence="2" type="ORF">OSR52_04550</name>
</gene>
<name>A0ABT6FPE1_9FLAO</name>
<dbReference type="EMBL" id="JAPMUA010000002">
    <property type="protein sequence ID" value="MDG3585128.1"/>
    <property type="molecule type" value="Genomic_DNA"/>
</dbReference>
<evidence type="ECO:0000313" key="2">
    <source>
        <dbReference type="EMBL" id="MDG3585128.1"/>
    </source>
</evidence>
<feature type="compositionally biased region" description="Basic residues" evidence="1">
    <location>
        <begin position="13"/>
        <end position="27"/>
    </location>
</feature>
<protein>
    <submittedName>
        <fullName evidence="2">Uncharacterized protein</fullName>
    </submittedName>
</protein>
<dbReference type="Proteomes" id="UP001153642">
    <property type="component" value="Unassembled WGS sequence"/>
</dbReference>
<evidence type="ECO:0000313" key="3">
    <source>
        <dbReference type="Proteomes" id="UP001153642"/>
    </source>
</evidence>
<sequence>MHFNYNVPLSVAHRARLPKKKGKKKPRCPSGHRGSKEGGDLLSHLRSTIGAGGLNCSVRNG</sequence>
<feature type="region of interest" description="Disordered" evidence="1">
    <location>
        <begin position="1"/>
        <end position="41"/>
    </location>
</feature>
<keyword evidence="3" id="KW-1185">Reference proteome</keyword>
<evidence type="ECO:0000256" key="1">
    <source>
        <dbReference type="SAM" id="MobiDB-lite"/>
    </source>
</evidence>
<accession>A0ABT6FPE1</accession>
<organism evidence="2 3">
    <name type="scientific">Galbibacter pacificus</name>
    <dbReference type="NCBI Taxonomy" id="2996052"/>
    <lineage>
        <taxon>Bacteria</taxon>
        <taxon>Pseudomonadati</taxon>
        <taxon>Bacteroidota</taxon>
        <taxon>Flavobacteriia</taxon>
        <taxon>Flavobacteriales</taxon>
        <taxon>Flavobacteriaceae</taxon>
        <taxon>Galbibacter</taxon>
    </lineage>
</organism>